<feature type="chain" id="PRO_5036813674" evidence="6">
    <location>
        <begin position="21"/>
        <end position="1033"/>
    </location>
</feature>
<gene>
    <name evidence="8" type="ORF">JIN78_07310</name>
</gene>
<evidence type="ECO:0000256" key="5">
    <source>
        <dbReference type="ARBA" id="ARBA00023273"/>
    </source>
</evidence>
<comment type="subcellular location">
    <subcellularLocation>
        <location evidence="1">Cell projection</location>
        <location evidence="1">Cilium</location>
    </subcellularLocation>
    <subcellularLocation>
        <location evidence="2">Cytoplasm</location>
    </subcellularLocation>
</comment>
<dbReference type="GO" id="GO:0005737">
    <property type="term" value="C:cytoplasm"/>
    <property type="evidence" value="ECO:0007669"/>
    <property type="project" value="UniProtKB-SubCell"/>
</dbReference>
<dbReference type="Gene3D" id="2.60.40.10">
    <property type="entry name" value="Immunoglobulins"/>
    <property type="match status" value="1"/>
</dbReference>
<evidence type="ECO:0000256" key="2">
    <source>
        <dbReference type="ARBA" id="ARBA00004496"/>
    </source>
</evidence>
<evidence type="ECO:0000256" key="6">
    <source>
        <dbReference type="SAM" id="SignalP"/>
    </source>
</evidence>
<comment type="caution">
    <text evidence="8">The sequence shown here is derived from an EMBL/GenBank/DDBJ whole genome shotgun (WGS) entry which is preliminary data.</text>
</comment>
<protein>
    <submittedName>
        <fullName evidence="8">Choice-of-anchor D domain-containing protein</fullName>
    </submittedName>
</protein>
<reference evidence="8" key="1">
    <citation type="submission" date="2021-01" db="EMBL/GenBank/DDBJ databases">
        <title>Modified the classification status of verrucomicrobia.</title>
        <authorList>
            <person name="Feng X."/>
        </authorList>
    </citation>
    <scope>NUCLEOTIDE SEQUENCE</scope>
    <source>
        <strain evidence="8">KCTC 12986</strain>
    </source>
</reference>
<feature type="signal peptide" evidence="6">
    <location>
        <begin position="1"/>
        <end position="20"/>
    </location>
</feature>
<evidence type="ECO:0000313" key="8">
    <source>
        <dbReference type="EMBL" id="MBK1833862.1"/>
    </source>
</evidence>
<dbReference type="InterPro" id="IPR013783">
    <property type="entry name" value="Ig-like_fold"/>
</dbReference>
<dbReference type="AlphaFoldDB" id="A0A934RQ83"/>
<organism evidence="8 9">
    <name type="scientific">Roseibacillus ishigakijimensis</name>
    <dbReference type="NCBI Taxonomy" id="454146"/>
    <lineage>
        <taxon>Bacteria</taxon>
        <taxon>Pseudomonadati</taxon>
        <taxon>Verrucomicrobiota</taxon>
        <taxon>Verrucomicrobiia</taxon>
        <taxon>Verrucomicrobiales</taxon>
        <taxon>Verrucomicrobiaceae</taxon>
        <taxon>Roseibacillus</taxon>
    </lineage>
</organism>
<dbReference type="Pfam" id="PF22544">
    <property type="entry name" value="HYDIN_VesB_CFA65-like_Ig"/>
    <property type="match status" value="1"/>
</dbReference>
<keyword evidence="6" id="KW-0732">Signal</keyword>
<keyword evidence="9" id="KW-1185">Reference proteome</keyword>
<dbReference type="InterPro" id="IPR053879">
    <property type="entry name" value="HYDIN_VesB_CFA65-like_Ig"/>
</dbReference>
<proteinExistence type="predicted"/>
<evidence type="ECO:0000256" key="3">
    <source>
        <dbReference type="ARBA" id="ARBA00022490"/>
    </source>
</evidence>
<evidence type="ECO:0000256" key="1">
    <source>
        <dbReference type="ARBA" id="ARBA00004138"/>
    </source>
</evidence>
<feature type="domain" description="HYDIN/VesB/CFA65-like Ig-like" evidence="7">
    <location>
        <begin position="389"/>
        <end position="481"/>
    </location>
</feature>
<evidence type="ECO:0000256" key="4">
    <source>
        <dbReference type="ARBA" id="ARBA00023069"/>
    </source>
</evidence>
<dbReference type="EMBL" id="JAENIO010000014">
    <property type="protein sequence ID" value="MBK1833862.1"/>
    <property type="molecule type" value="Genomic_DNA"/>
</dbReference>
<keyword evidence="5" id="KW-0966">Cell projection</keyword>
<keyword evidence="4" id="KW-0969">Cilium</keyword>
<name>A0A934RQ83_9BACT</name>
<sequence>MKKTALISALLLAAVGQMSARSYFFGFVDDEFNNAANWSRGLLFTGNNGFLMRDAEMSGNYNTATGIGYHLYLNAELRTGSFELQHRSGNNGTDLHIANGFGTVGRLIVEEGGRLDVAGTGADVFVGTNYGEGHLVFESGSTFQISKTLEVHHGSVTMGSGAIADGNFQDELVIDKATLAFEISKNDEGGFDNFTFTGQSLQVELGLGSTLELTFDSPPELGTTFDLITGVSGFVGVTGRSGDGTFGQVVANGLAEGTAVEVVYGANALQATIVAETAPANDLIAPLFVRELLQAETQSYTVTVANGGTSSAIAISDLQITGGDAADVSNLSYPDSIPVGGSADITFDFTPSVASARHHFALEIYGEGEVLLDAVPVELQLLGAVGTTNTDLINFGEVVPGSGIQTYTLTVTNNGENDALEFPADEEGVSDSVILQNRSGFSFGEMPEAIAPGESAEIEVYFDAGTETGDFIGALELNTTAYPSAVVRVGLQATVANYSPQLEATEAVTLAQNSASQTFSIIVENAAGDETTPLALSGVTVSGADAGLVSNLVFPTTIAAGVREVVNFDFTPTRSGAHTFEMEIASNDLSQPSPRVVSITINVAGPQLSSVGSFDFGAIAYSDDARVIGSVPVTNNGAVGNLVFDETNSYAFDENDFEIVSFPEPLAPGASGVVEVAFFPFYSGFYEDDLILTLDGEEGSLTIPMTGFMMASGNSVGFDFGTADSPVAEGYRPFVVSEGATTNGSGISLAIQSRDGDLVAGTDAEGGDDLSIDGAETTYNGSAGNYISVLISGQQTGELAFYSHFNMSGTSFGVPLEVTFGEVGSEEAPIYVGPVLRTGKLGDVFDVESGKTYELRITENANLNSAYISSLLLSGSAVPDDVPSAYLAFASAAGLDPATTGAIEEDADGDSLPNGLEWVVGGAVADTESSDLDKLPTALMTSADPDGDEEMGDYFVYRFPRSSAAGGDARTSIAVQYGSDLSGWDTAVDGNAGVVVVETVDGVESGVDLVEYYLPASLAVEGSLFVRLSVQVF</sequence>
<keyword evidence="3" id="KW-0963">Cytoplasm</keyword>
<accession>A0A934RQ83</accession>
<dbReference type="Proteomes" id="UP000604083">
    <property type="component" value="Unassembled WGS sequence"/>
</dbReference>
<dbReference type="NCBIfam" id="NF012200">
    <property type="entry name" value="choice_anch_D"/>
    <property type="match status" value="2"/>
</dbReference>
<evidence type="ECO:0000259" key="7">
    <source>
        <dbReference type="Pfam" id="PF22544"/>
    </source>
</evidence>
<evidence type="ECO:0000313" key="9">
    <source>
        <dbReference type="Proteomes" id="UP000604083"/>
    </source>
</evidence>